<sequence>MANHAHALVLEGLKKTYKGGVEAVKGISLTVEQGDFFALLGPNGAGKSTTIGIISSLVQKTAGSVQVFDFDIDKQLEEAKLCIGLVPQEFNFNQFETVLQIVVNQAGYYGVPKAVALERAEKYLSQLDLWDKRNSQSRTLSGGMKRRLMIARALMHEPKLLILDEPTAGVDIELRRSMWEFLKQINQQGVTIILTTHYLEEAEMLCRNIGIIDKGVLVECTSMKALLSKLNLETFILDLRRDIDVAPTLEGMVCRLTDPHTLEVDVAKDHNLNDVFTQLTAAKVEVLSMRNKSNRLEELFVELVKKTQGAKA</sequence>
<dbReference type="GO" id="GO:0005524">
    <property type="term" value="F:ATP binding"/>
    <property type="evidence" value="ECO:0007669"/>
    <property type="project" value="UniProtKB-KW"/>
</dbReference>
<reference evidence="5 6" key="1">
    <citation type="submission" date="2017-07" db="EMBL/GenBank/DDBJ databases">
        <title>Phenotypical and genomic characterization of a clinical isolate of Shewanella bicestrii sp. nov. producing an extended-spectrum beta-lactamase and a new oxacillinase variant.</title>
        <authorList>
            <person name="Jousset A.B."/>
            <person name="Bonnin R.A."/>
            <person name="Girlich D."/>
            <person name="Dabos L."/>
            <person name="Potron A."/>
            <person name="Dortet L."/>
            <person name="Glaser P."/>
            <person name="Naas T."/>
        </authorList>
    </citation>
    <scope>NUCLEOTIDE SEQUENCE [LARGE SCALE GENOMIC DNA]</scope>
    <source>
        <strain evidence="5 6">JAB-1</strain>
    </source>
</reference>
<dbReference type="InterPro" id="IPR050763">
    <property type="entry name" value="ABC_transporter_ATP-binding"/>
</dbReference>
<evidence type="ECO:0000259" key="4">
    <source>
        <dbReference type="PROSITE" id="PS50893"/>
    </source>
</evidence>
<feature type="domain" description="ABC transporter" evidence="4">
    <location>
        <begin position="8"/>
        <end position="239"/>
    </location>
</feature>
<dbReference type="KEGG" id="sbj:CF168_16795"/>
<keyword evidence="3" id="KW-0067">ATP-binding</keyword>
<dbReference type="Gene3D" id="3.40.50.300">
    <property type="entry name" value="P-loop containing nucleotide triphosphate hydrolases"/>
    <property type="match status" value="1"/>
</dbReference>
<evidence type="ECO:0000313" key="5">
    <source>
        <dbReference type="EMBL" id="ASK70376.1"/>
    </source>
</evidence>
<dbReference type="GO" id="GO:0016887">
    <property type="term" value="F:ATP hydrolysis activity"/>
    <property type="evidence" value="ECO:0007669"/>
    <property type="project" value="InterPro"/>
</dbReference>
<dbReference type="PANTHER" id="PTHR42711:SF15">
    <property type="entry name" value="ABC-TYPE MULTIDRUG TRANSPORT SYSTEM, ATPASE COMPONENT"/>
    <property type="match status" value="1"/>
</dbReference>
<evidence type="ECO:0000256" key="1">
    <source>
        <dbReference type="ARBA" id="ARBA00022448"/>
    </source>
</evidence>
<organism evidence="5 6">
    <name type="scientific">Shewanella bicestrii</name>
    <dbReference type="NCBI Taxonomy" id="2018305"/>
    <lineage>
        <taxon>Bacteria</taxon>
        <taxon>Pseudomonadati</taxon>
        <taxon>Pseudomonadota</taxon>
        <taxon>Gammaproteobacteria</taxon>
        <taxon>Alteromonadales</taxon>
        <taxon>Shewanellaceae</taxon>
        <taxon>Shewanella</taxon>
    </lineage>
</organism>
<keyword evidence="1" id="KW-0813">Transport</keyword>
<proteinExistence type="predicted"/>
<dbReference type="AlphaFoldDB" id="A0A220UR50"/>
<name>A0A220UR50_9GAMM</name>
<dbReference type="EMBL" id="CP022358">
    <property type="protein sequence ID" value="ASK70376.1"/>
    <property type="molecule type" value="Genomic_DNA"/>
</dbReference>
<evidence type="ECO:0000256" key="3">
    <source>
        <dbReference type="ARBA" id="ARBA00022840"/>
    </source>
</evidence>
<dbReference type="SUPFAM" id="SSF52540">
    <property type="entry name" value="P-loop containing nucleoside triphosphate hydrolases"/>
    <property type="match status" value="1"/>
</dbReference>
<evidence type="ECO:0000313" key="6">
    <source>
        <dbReference type="Proteomes" id="UP000198367"/>
    </source>
</evidence>
<dbReference type="PANTHER" id="PTHR42711">
    <property type="entry name" value="ABC TRANSPORTER ATP-BINDING PROTEIN"/>
    <property type="match status" value="1"/>
</dbReference>
<dbReference type="RefSeq" id="WP_089068410.1">
    <property type="nucleotide sequence ID" value="NZ_CP022358.1"/>
</dbReference>
<gene>
    <name evidence="5" type="ORF">CF168_16795</name>
</gene>
<protein>
    <submittedName>
        <fullName evidence="5">ABC transporter</fullName>
    </submittedName>
</protein>
<dbReference type="Pfam" id="PF00005">
    <property type="entry name" value="ABC_tran"/>
    <property type="match status" value="1"/>
</dbReference>
<keyword evidence="2" id="KW-0547">Nucleotide-binding</keyword>
<dbReference type="InterPro" id="IPR017871">
    <property type="entry name" value="ABC_transporter-like_CS"/>
</dbReference>
<dbReference type="InterPro" id="IPR027417">
    <property type="entry name" value="P-loop_NTPase"/>
</dbReference>
<dbReference type="InterPro" id="IPR003593">
    <property type="entry name" value="AAA+_ATPase"/>
</dbReference>
<dbReference type="InterPro" id="IPR003439">
    <property type="entry name" value="ABC_transporter-like_ATP-bd"/>
</dbReference>
<dbReference type="PROSITE" id="PS50893">
    <property type="entry name" value="ABC_TRANSPORTER_2"/>
    <property type="match status" value="1"/>
</dbReference>
<accession>A0A220UR50</accession>
<dbReference type="SMART" id="SM00382">
    <property type="entry name" value="AAA"/>
    <property type="match status" value="1"/>
</dbReference>
<evidence type="ECO:0000256" key="2">
    <source>
        <dbReference type="ARBA" id="ARBA00022741"/>
    </source>
</evidence>
<dbReference type="PROSITE" id="PS00211">
    <property type="entry name" value="ABC_TRANSPORTER_1"/>
    <property type="match status" value="1"/>
</dbReference>
<dbReference type="Proteomes" id="UP000198367">
    <property type="component" value="Chromosome"/>
</dbReference>
<keyword evidence="6" id="KW-1185">Reference proteome</keyword>